<dbReference type="InterPro" id="IPR035068">
    <property type="entry name" value="TldD/PmbA_N"/>
</dbReference>
<dbReference type="PANTHER" id="PTHR43666:SF1">
    <property type="entry name" value="CONSERVED PROTEIN"/>
    <property type="match status" value="1"/>
</dbReference>
<dbReference type="Gene3D" id="3.30.2290.10">
    <property type="entry name" value="PmbA/TldD superfamily"/>
    <property type="match status" value="1"/>
</dbReference>
<proteinExistence type="predicted"/>
<dbReference type="InterPro" id="IPR002510">
    <property type="entry name" value="Metalloprtase-TldD/E_N"/>
</dbReference>
<dbReference type="InterPro" id="IPR036059">
    <property type="entry name" value="TldD/PmbA_sf"/>
</dbReference>
<name>A0A7J3ZLH9_9CREN</name>
<dbReference type="Pfam" id="PF01523">
    <property type="entry name" value="PmbA_TldD_1st"/>
    <property type="match status" value="1"/>
</dbReference>
<dbReference type="Pfam" id="PF19289">
    <property type="entry name" value="PmbA_TldD_3rd"/>
    <property type="match status" value="1"/>
</dbReference>
<evidence type="ECO:0000259" key="1">
    <source>
        <dbReference type="Pfam" id="PF01523"/>
    </source>
</evidence>
<dbReference type="AlphaFoldDB" id="A0A7J3ZLH9"/>
<comment type="caution">
    <text evidence="3">The sequence shown here is derived from an EMBL/GenBank/DDBJ whole genome shotgun (WGS) entry which is preliminary data.</text>
</comment>
<evidence type="ECO:0000313" key="3">
    <source>
        <dbReference type="EMBL" id="HHQ80752.1"/>
    </source>
</evidence>
<feature type="domain" description="Metalloprotease TldD/E N-terminal" evidence="1">
    <location>
        <begin position="23"/>
        <end position="85"/>
    </location>
</feature>
<feature type="domain" description="Metalloprotease TldD/E C-terminal" evidence="2">
    <location>
        <begin position="219"/>
        <end position="440"/>
    </location>
</feature>
<sequence>MGGKLLEYANKILQEALKGVGEAAVLVVESKSVMLKLYNSQPSTIQSWRRVTTNLYLNKNGRIATFSMDAPTLEEALKCVQEAFKRLSVIEVSEYNVPLPEPDKPEPLREAFDARVSRLVDDPGPLVEAVFDGLEELERLRSAGMVRAGVRTKALVTSRGFEGEESGTFIDGYIRAFGSKTSGQWAFTTTTMNEELLREAFEKACYYASLDLPQANIASGRYNVILSPMVAGNLLNLVAMVSGAMAVDLGFSFLAKYNIGDVIASEDLSLYDVPRGADLPGATGFDDEGVRTFNKPIIESGVLRNLLHNSKTAAKRNTKSTANAGWLIPHPWSLDVPAGDLKEEELIRELKEGLVFTNNWYTRLQNYIEGEFSTVARDATIYVKNGEPAGLVSGARIADTLPRLLKNIKGLANKRYPIQWWEVETPIMVPYLVAFDTRVTKT</sequence>
<gene>
    <name evidence="3" type="ORF">ENM78_04820</name>
</gene>
<dbReference type="GO" id="GO:0006508">
    <property type="term" value="P:proteolysis"/>
    <property type="evidence" value="ECO:0007669"/>
    <property type="project" value="InterPro"/>
</dbReference>
<protein>
    <submittedName>
        <fullName evidence="3">TldD/PmbA family protein</fullName>
    </submittedName>
</protein>
<dbReference type="GO" id="GO:0008237">
    <property type="term" value="F:metallopeptidase activity"/>
    <property type="evidence" value="ECO:0007669"/>
    <property type="project" value="InterPro"/>
</dbReference>
<evidence type="ECO:0000259" key="2">
    <source>
        <dbReference type="Pfam" id="PF19289"/>
    </source>
</evidence>
<dbReference type="EMBL" id="DRZC01000069">
    <property type="protein sequence ID" value="HHQ80752.1"/>
    <property type="molecule type" value="Genomic_DNA"/>
</dbReference>
<accession>A0A7J3ZLH9</accession>
<dbReference type="PANTHER" id="PTHR43666">
    <property type="entry name" value="TLDD PROTEIN"/>
    <property type="match status" value="1"/>
</dbReference>
<dbReference type="SUPFAM" id="SSF111283">
    <property type="entry name" value="Putative modulator of DNA gyrase, PmbA/TldD"/>
    <property type="match status" value="1"/>
</dbReference>
<reference evidence="3" key="1">
    <citation type="journal article" date="2020" name="mSystems">
        <title>Genome- and Community-Level Interaction Insights into Carbon Utilization and Element Cycling Functions of Hydrothermarchaeota in Hydrothermal Sediment.</title>
        <authorList>
            <person name="Zhou Z."/>
            <person name="Liu Y."/>
            <person name="Xu W."/>
            <person name="Pan J."/>
            <person name="Luo Z.H."/>
            <person name="Li M."/>
        </authorList>
    </citation>
    <scope>NUCLEOTIDE SEQUENCE [LARGE SCALE GENOMIC DNA]</scope>
    <source>
        <strain evidence="3">SpSt-1116</strain>
    </source>
</reference>
<dbReference type="InterPro" id="IPR045569">
    <property type="entry name" value="Metalloprtase-TldD/E_C"/>
</dbReference>
<organism evidence="3">
    <name type="scientific">Fervidicoccus fontis</name>
    <dbReference type="NCBI Taxonomy" id="683846"/>
    <lineage>
        <taxon>Archaea</taxon>
        <taxon>Thermoproteota</taxon>
        <taxon>Thermoprotei</taxon>
        <taxon>Fervidicoccales</taxon>
        <taxon>Fervidicoccaceae</taxon>
        <taxon>Fervidicoccus</taxon>
    </lineage>
</organism>